<evidence type="ECO:0000256" key="8">
    <source>
        <dbReference type="SAM" id="Phobius"/>
    </source>
</evidence>
<feature type="transmembrane region" description="Helical" evidence="8">
    <location>
        <begin position="36"/>
        <end position="57"/>
    </location>
</feature>
<feature type="transmembrane region" description="Helical" evidence="8">
    <location>
        <begin position="180"/>
        <end position="201"/>
    </location>
</feature>
<feature type="transmembrane region" description="Helical" evidence="8">
    <location>
        <begin position="300"/>
        <end position="319"/>
    </location>
</feature>
<feature type="transmembrane region" description="Helical" evidence="8">
    <location>
        <begin position="266"/>
        <end position="288"/>
    </location>
</feature>
<proteinExistence type="inferred from homology"/>
<dbReference type="NCBIfam" id="TIGR00912">
    <property type="entry name" value="2A0309"/>
    <property type="match status" value="1"/>
</dbReference>
<dbReference type="OrthoDB" id="1675410at2"/>
<feature type="transmembrane region" description="Helical" evidence="8">
    <location>
        <begin position="334"/>
        <end position="352"/>
    </location>
</feature>
<sequence>MKKEVISDKQGIGLIVLFIVGSSSVFTQGLEAKKDLWLAFILGVIMVLPMVIIYARLHYIFSYKDLFDIVEICFGKFIGKIIIFLYVWFVYFAAGDILVNYGQFIKIVSFDETPQIILIMFLGILCIWGIKEGIENLGRLSDIFIYISIFALLIIVLFLIPDMNINNLRPVLSEGIKPVLKGAFSVFTFPLVQIVVFTMAFSKFKRAKSSYKIYITGLLIGAVYLALLSITNVLVLGVNAATSTLYPSRSTVARIDIGYTIQRIEVVATTIFILGGFIKISLLLLCACKGVAKIFEFKDYRFIITPISLLAINLSYFQYEDVIYYFEFNRNIWPYYHLPFQVVFPIVIWIAAEIKKKRLESKSNM</sequence>
<feature type="transmembrane region" description="Helical" evidence="8">
    <location>
        <begin position="12"/>
        <end position="30"/>
    </location>
</feature>
<feature type="transmembrane region" description="Helical" evidence="8">
    <location>
        <begin position="143"/>
        <end position="160"/>
    </location>
</feature>
<dbReference type="AlphaFoldDB" id="A0A1T5IV78"/>
<reference evidence="9 10" key="1">
    <citation type="submission" date="2017-02" db="EMBL/GenBank/DDBJ databases">
        <authorList>
            <person name="Peterson S.W."/>
        </authorList>
    </citation>
    <scope>NUCLEOTIDE SEQUENCE [LARGE SCALE GENOMIC DNA]</scope>
    <source>
        <strain evidence="9 10">M1</strain>
    </source>
</reference>
<keyword evidence="7 8" id="KW-0472">Membrane</keyword>
<feature type="transmembrane region" description="Helical" evidence="8">
    <location>
        <begin position="213"/>
        <end position="246"/>
    </location>
</feature>
<name>A0A1T5IV78_9FIRM</name>
<evidence type="ECO:0000256" key="4">
    <source>
        <dbReference type="ARBA" id="ARBA00022544"/>
    </source>
</evidence>
<feature type="transmembrane region" description="Helical" evidence="8">
    <location>
        <begin position="114"/>
        <end position="131"/>
    </location>
</feature>
<keyword evidence="4" id="KW-0309">Germination</keyword>
<dbReference type="GO" id="GO:0009847">
    <property type="term" value="P:spore germination"/>
    <property type="evidence" value="ECO:0007669"/>
    <property type="project" value="InterPro"/>
</dbReference>
<dbReference type="InterPro" id="IPR004761">
    <property type="entry name" value="Spore_GerAB"/>
</dbReference>
<keyword evidence="6 8" id="KW-1133">Transmembrane helix</keyword>
<dbReference type="Pfam" id="PF03845">
    <property type="entry name" value="Spore_permease"/>
    <property type="match status" value="1"/>
</dbReference>
<dbReference type="PANTHER" id="PTHR34975">
    <property type="entry name" value="SPORE GERMINATION PROTEIN A2"/>
    <property type="match status" value="1"/>
</dbReference>
<evidence type="ECO:0000256" key="3">
    <source>
        <dbReference type="ARBA" id="ARBA00022448"/>
    </source>
</evidence>
<dbReference type="PANTHER" id="PTHR34975:SF2">
    <property type="entry name" value="SPORE GERMINATION PROTEIN A2"/>
    <property type="match status" value="1"/>
</dbReference>
<evidence type="ECO:0000256" key="6">
    <source>
        <dbReference type="ARBA" id="ARBA00022989"/>
    </source>
</evidence>
<evidence type="ECO:0000313" key="9">
    <source>
        <dbReference type="EMBL" id="SKC42833.1"/>
    </source>
</evidence>
<protein>
    <submittedName>
        <fullName evidence="9">Spore germination protein KB</fullName>
    </submittedName>
</protein>
<comment type="subcellular location">
    <subcellularLocation>
        <location evidence="1">Membrane</location>
        <topology evidence="1">Multi-pass membrane protein</topology>
    </subcellularLocation>
</comment>
<dbReference type="RefSeq" id="WP_079489441.1">
    <property type="nucleotide sequence ID" value="NZ_FUZT01000001.1"/>
</dbReference>
<comment type="similarity">
    <text evidence="2">Belongs to the amino acid-polyamine-organocation (APC) superfamily. Spore germination protein (SGP) (TC 2.A.3.9) family.</text>
</comment>
<evidence type="ECO:0000256" key="1">
    <source>
        <dbReference type="ARBA" id="ARBA00004141"/>
    </source>
</evidence>
<evidence type="ECO:0000256" key="7">
    <source>
        <dbReference type="ARBA" id="ARBA00023136"/>
    </source>
</evidence>
<evidence type="ECO:0000256" key="2">
    <source>
        <dbReference type="ARBA" id="ARBA00007998"/>
    </source>
</evidence>
<gene>
    <name evidence="9" type="ORF">SAMN02194393_00764</name>
</gene>
<keyword evidence="3" id="KW-0813">Transport</keyword>
<dbReference type="Proteomes" id="UP000190285">
    <property type="component" value="Unassembled WGS sequence"/>
</dbReference>
<evidence type="ECO:0000256" key="5">
    <source>
        <dbReference type="ARBA" id="ARBA00022692"/>
    </source>
</evidence>
<feature type="transmembrane region" description="Helical" evidence="8">
    <location>
        <begin position="77"/>
        <end position="94"/>
    </location>
</feature>
<keyword evidence="10" id="KW-1185">Reference proteome</keyword>
<dbReference type="GO" id="GO:0016020">
    <property type="term" value="C:membrane"/>
    <property type="evidence" value="ECO:0007669"/>
    <property type="project" value="UniProtKB-SubCell"/>
</dbReference>
<dbReference type="STRING" id="36842.SAMN02194393_00764"/>
<keyword evidence="5 8" id="KW-0812">Transmembrane</keyword>
<evidence type="ECO:0000313" key="10">
    <source>
        <dbReference type="Proteomes" id="UP000190285"/>
    </source>
</evidence>
<dbReference type="EMBL" id="FUZT01000001">
    <property type="protein sequence ID" value="SKC42833.1"/>
    <property type="molecule type" value="Genomic_DNA"/>
</dbReference>
<organism evidence="9 10">
    <name type="scientific">Maledivibacter halophilus</name>
    <dbReference type="NCBI Taxonomy" id="36842"/>
    <lineage>
        <taxon>Bacteria</taxon>
        <taxon>Bacillati</taxon>
        <taxon>Bacillota</taxon>
        <taxon>Clostridia</taxon>
        <taxon>Peptostreptococcales</taxon>
        <taxon>Caminicellaceae</taxon>
        <taxon>Maledivibacter</taxon>
    </lineage>
</organism>
<accession>A0A1T5IV78</accession>